<dbReference type="Pfam" id="PF16157">
    <property type="entry name" value="DUF4865"/>
    <property type="match status" value="1"/>
</dbReference>
<keyword evidence="2" id="KW-1185">Reference proteome</keyword>
<comment type="caution">
    <text evidence="1">The sequence shown here is derived from an EMBL/GenBank/DDBJ whole genome shotgun (WGS) entry which is preliminary data.</text>
</comment>
<dbReference type="OrthoDB" id="2065010at2"/>
<protein>
    <submittedName>
        <fullName evidence="1">DUF4865 domain-containing protein</fullName>
    </submittedName>
</protein>
<sequence length="190" mass="21110">MIAMQYSFTLPADYDMSIIDRRIDDKGPLLDNFPGLKFKAYLTARIGDTTTASRENLYAPFYVWEKEAGLNDFVCGPGFAAVAGSFGRPRIRTWIAWQTAISTHINAARFATRELFDIAPYDPLDEMRKRESEAVAQDVQAGGALASVAAFEPTSWTRVRFRLWDELPGTALAAGPLAYRIGHLSLPQSV</sequence>
<accession>A0A2W4E3T4</accession>
<dbReference type="InterPro" id="IPR032349">
    <property type="entry name" value="DUF4865"/>
</dbReference>
<evidence type="ECO:0000313" key="1">
    <source>
        <dbReference type="EMBL" id="PZM10306.1"/>
    </source>
</evidence>
<dbReference type="Proteomes" id="UP000248925">
    <property type="component" value="Unassembled WGS sequence"/>
</dbReference>
<organism evidence="1 2">
    <name type="scientific">Rhizobium tubonense</name>
    <dbReference type="NCBI Taxonomy" id="484088"/>
    <lineage>
        <taxon>Bacteria</taxon>
        <taxon>Pseudomonadati</taxon>
        <taxon>Pseudomonadota</taxon>
        <taxon>Alphaproteobacteria</taxon>
        <taxon>Hyphomicrobiales</taxon>
        <taxon>Rhizobiaceae</taxon>
        <taxon>Rhizobium/Agrobacterium group</taxon>
        <taxon>Rhizobium</taxon>
    </lineage>
</organism>
<reference evidence="1 2" key="1">
    <citation type="journal article" date="2018" name="Sci. Rep.">
        <title>Rhizobium tumorigenes sp. nov., a novel plant tumorigenic bacterium isolated from cane gall tumors on thornless blackberry.</title>
        <authorList>
            <person name="Kuzmanovi N."/>
            <person name="Smalla K."/>
            <person name="Gronow S."/>
            <person name="PuBawska J."/>
        </authorList>
    </citation>
    <scope>NUCLEOTIDE SEQUENCE [LARGE SCALE GENOMIC DNA]</scope>
    <source>
        <strain evidence="1 2">CCBAU 85046</strain>
    </source>
</reference>
<dbReference type="EMBL" id="PCDP01000051">
    <property type="protein sequence ID" value="PZM10306.1"/>
    <property type="molecule type" value="Genomic_DNA"/>
</dbReference>
<dbReference type="AlphaFoldDB" id="A0A2W4E3T4"/>
<evidence type="ECO:0000313" key="2">
    <source>
        <dbReference type="Proteomes" id="UP000248925"/>
    </source>
</evidence>
<name>A0A2W4E3T4_9HYPH</name>
<proteinExistence type="predicted"/>
<gene>
    <name evidence="1" type="ORF">CPY51_23405</name>
</gene>
<dbReference type="RefSeq" id="WP_111162645.1">
    <property type="nucleotide sequence ID" value="NZ_PCDP01000051.1"/>
</dbReference>